<proteinExistence type="predicted"/>
<evidence type="ECO:0000313" key="2">
    <source>
        <dbReference type="Proteomes" id="UP000187429"/>
    </source>
</evidence>
<dbReference type="AlphaFoldDB" id="A0A1R1XB18"/>
<dbReference type="EMBL" id="LSSM01005852">
    <property type="protein sequence ID" value="OMJ11813.1"/>
    <property type="molecule type" value="Genomic_DNA"/>
</dbReference>
<organism evidence="1 2">
    <name type="scientific">Smittium culicis</name>
    <dbReference type="NCBI Taxonomy" id="133412"/>
    <lineage>
        <taxon>Eukaryota</taxon>
        <taxon>Fungi</taxon>
        <taxon>Fungi incertae sedis</taxon>
        <taxon>Zoopagomycota</taxon>
        <taxon>Kickxellomycotina</taxon>
        <taxon>Harpellomycetes</taxon>
        <taxon>Harpellales</taxon>
        <taxon>Legeriomycetaceae</taxon>
        <taxon>Smittium</taxon>
    </lineage>
</organism>
<protein>
    <submittedName>
        <fullName evidence="1">Uncharacterized protein</fullName>
    </submittedName>
</protein>
<gene>
    <name evidence="1" type="ORF">AYI69_g9699</name>
</gene>
<name>A0A1R1XB18_9FUNG</name>
<accession>A0A1R1XB18</accession>
<comment type="caution">
    <text evidence="1">The sequence shown here is derived from an EMBL/GenBank/DDBJ whole genome shotgun (WGS) entry which is preliminary data.</text>
</comment>
<dbReference type="Proteomes" id="UP000187429">
    <property type="component" value="Unassembled WGS sequence"/>
</dbReference>
<keyword evidence="2" id="KW-1185">Reference proteome</keyword>
<reference evidence="2" key="1">
    <citation type="submission" date="2017-01" db="EMBL/GenBank/DDBJ databases">
        <authorList>
            <person name="Wang Y."/>
            <person name="White M."/>
            <person name="Kvist S."/>
            <person name="Moncalvo J.-M."/>
        </authorList>
    </citation>
    <scope>NUCLEOTIDE SEQUENCE [LARGE SCALE GENOMIC DNA]</scope>
    <source>
        <strain evidence="2">ID-206-W2</strain>
    </source>
</reference>
<evidence type="ECO:0000313" key="1">
    <source>
        <dbReference type="EMBL" id="OMJ11813.1"/>
    </source>
</evidence>
<sequence>MSDDKPLGNGRQFSEYDAQSSFIQGHGPKKGSLKAIEGGTFVSGAQAEVMELKIVPTRDPRAGNLYRFQRHCLWNSCGLSIILRFVESLKGVDVHQLQRVIGNFLRALTTDNCWSFDIGLLRQYQKSRVHYEFWCINLSKIFRVFRNDLQSLSEDEYSPSGYIYIRPSVQEDIGTIRDTRCKPVRIVDEHESGTILELVPRHNPAMKNENMVPEYSGSISLLTAITTESHRNTRPKKWKMTAI</sequence>